<dbReference type="STRING" id="1036808.A0A0C2ZZA1"/>
<dbReference type="EMBL" id="KN822096">
    <property type="protein sequence ID" value="KIM57767.1"/>
    <property type="molecule type" value="Genomic_DNA"/>
</dbReference>
<accession>A0A0C2ZZA1</accession>
<dbReference type="Pfam" id="PF04116">
    <property type="entry name" value="FA_hydroxylase"/>
    <property type="match status" value="1"/>
</dbReference>
<keyword evidence="4 5" id="KW-0472">Membrane</keyword>
<keyword evidence="3 5" id="KW-1133">Transmembrane helix</keyword>
<dbReference type="InterPro" id="IPR006694">
    <property type="entry name" value="Fatty_acid_hydroxylase"/>
</dbReference>
<gene>
    <name evidence="7" type="ORF">SCLCIDRAFT_129717</name>
</gene>
<evidence type="ECO:0000313" key="8">
    <source>
        <dbReference type="Proteomes" id="UP000053989"/>
    </source>
</evidence>
<dbReference type="Proteomes" id="UP000053989">
    <property type="component" value="Unassembled WGS sequence"/>
</dbReference>
<dbReference type="GO" id="GO:0008610">
    <property type="term" value="P:lipid biosynthetic process"/>
    <property type="evidence" value="ECO:0007669"/>
    <property type="project" value="InterPro"/>
</dbReference>
<organism evidence="7 8">
    <name type="scientific">Scleroderma citrinum Foug A</name>
    <dbReference type="NCBI Taxonomy" id="1036808"/>
    <lineage>
        <taxon>Eukaryota</taxon>
        <taxon>Fungi</taxon>
        <taxon>Dikarya</taxon>
        <taxon>Basidiomycota</taxon>
        <taxon>Agaricomycotina</taxon>
        <taxon>Agaricomycetes</taxon>
        <taxon>Agaricomycetidae</taxon>
        <taxon>Boletales</taxon>
        <taxon>Sclerodermatineae</taxon>
        <taxon>Sclerodermataceae</taxon>
        <taxon>Scleroderma</taxon>
    </lineage>
</organism>
<dbReference type="GO" id="GO:0016491">
    <property type="term" value="F:oxidoreductase activity"/>
    <property type="evidence" value="ECO:0007669"/>
    <property type="project" value="InterPro"/>
</dbReference>
<dbReference type="HOGENOM" id="CLU_043293_1_1_1"/>
<dbReference type="OrthoDB" id="408954at2759"/>
<dbReference type="InterPro" id="IPR050307">
    <property type="entry name" value="Sterol_Desaturase_Related"/>
</dbReference>
<feature type="transmembrane region" description="Helical" evidence="5">
    <location>
        <begin position="81"/>
        <end position="101"/>
    </location>
</feature>
<evidence type="ECO:0000256" key="2">
    <source>
        <dbReference type="ARBA" id="ARBA00022692"/>
    </source>
</evidence>
<dbReference type="AlphaFoldDB" id="A0A0C2ZZA1"/>
<evidence type="ECO:0000259" key="6">
    <source>
        <dbReference type="Pfam" id="PF04116"/>
    </source>
</evidence>
<dbReference type="FunCoup" id="A0A0C2ZZA1">
    <property type="interactions" value="104"/>
</dbReference>
<sequence length="310" mass="35988">MATGFDANLSPAFPFYFAARDNLLGDVPDSILALITPPVAYWIVCLAYTLLDYSGWKWLDSYRIHEPEEIKSRNLVSQSEVFLSVVSLQVMQFIIALILLGDVPKIPLDHYATELEAMKSTLLGFVQQNFFPDPMARMLAFHKGEIAYWLYWWIIPVSRLTLVALIFDTWMYFVHRTMHMNKFLYKHIHCVHHRLYVPYAYGSAYNHAAEALLDMVGAFGAISVVGLTTREKLLFFTCGALKGVHQHSGYQFPYDPIRWFSGNDAEYHDIHHQAIGMKSNFSQFFFIHWDMIMGTQLTRKDIKERRQKIQ</sequence>
<protein>
    <recommendedName>
        <fullName evidence="6">Fatty acid hydroxylase domain-containing protein</fullName>
    </recommendedName>
</protein>
<dbReference type="GO" id="GO:0005506">
    <property type="term" value="F:iron ion binding"/>
    <property type="evidence" value="ECO:0007669"/>
    <property type="project" value="InterPro"/>
</dbReference>
<feature type="domain" description="Fatty acid hydroxylase" evidence="6">
    <location>
        <begin position="161"/>
        <end position="295"/>
    </location>
</feature>
<evidence type="ECO:0000256" key="5">
    <source>
        <dbReference type="SAM" id="Phobius"/>
    </source>
</evidence>
<keyword evidence="8" id="KW-1185">Reference proteome</keyword>
<reference evidence="7 8" key="1">
    <citation type="submission" date="2014-04" db="EMBL/GenBank/DDBJ databases">
        <authorList>
            <consortium name="DOE Joint Genome Institute"/>
            <person name="Kuo A."/>
            <person name="Kohler A."/>
            <person name="Nagy L.G."/>
            <person name="Floudas D."/>
            <person name="Copeland A."/>
            <person name="Barry K.W."/>
            <person name="Cichocki N."/>
            <person name="Veneault-Fourrey C."/>
            <person name="LaButti K."/>
            <person name="Lindquist E.A."/>
            <person name="Lipzen A."/>
            <person name="Lundell T."/>
            <person name="Morin E."/>
            <person name="Murat C."/>
            <person name="Sun H."/>
            <person name="Tunlid A."/>
            <person name="Henrissat B."/>
            <person name="Grigoriev I.V."/>
            <person name="Hibbett D.S."/>
            <person name="Martin F."/>
            <person name="Nordberg H.P."/>
            <person name="Cantor M.N."/>
            <person name="Hua S.X."/>
        </authorList>
    </citation>
    <scope>NUCLEOTIDE SEQUENCE [LARGE SCALE GENOMIC DNA]</scope>
    <source>
        <strain evidence="7 8">Foug A</strain>
    </source>
</reference>
<dbReference type="InParanoid" id="A0A0C2ZZA1"/>
<dbReference type="GO" id="GO:0016020">
    <property type="term" value="C:membrane"/>
    <property type="evidence" value="ECO:0007669"/>
    <property type="project" value="UniProtKB-SubCell"/>
</dbReference>
<evidence type="ECO:0000256" key="3">
    <source>
        <dbReference type="ARBA" id="ARBA00022989"/>
    </source>
</evidence>
<name>A0A0C2ZZA1_9AGAM</name>
<comment type="subcellular location">
    <subcellularLocation>
        <location evidence="1">Membrane</location>
    </subcellularLocation>
</comment>
<evidence type="ECO:0000256" key="4">
    <source>
        <dbReference type="ARBA" id="ARBA00023136"/>
    </source>
</evidence>
<evidence type="ECO:0000256" key="1">
    <source>
        <dbReference type="ARBA" id="ARBA00004370"/>
    </source>
</evidence>
<proteinExistence type="predicted"/>
<dbReference type="PANTHER" id="PTHR11863">
    <property type="entry name" value="STEROL DESATURASE"/>
    <property type="match status" value="1"/>
</dbReference>
<reference evidence="8" key="2">
    <citation type="submission" date="2015-01" db="EMBL/GenBank/DDBJ databases">
        <title>Evolutionary Origins and Diversification of the Mycorrhizal Mutualists.</title>
        <authorList>
            <consortium name="DOE Joint Genome Institute"/>
            <consortium name="Mycorrhizal Genomics Consortium"/>
            <person name="Kohler A."/>
            <person name="Kuo A."/>
            <person name="Nagy L.G."/>
            <person name="Floudas D."/>
            <person name="Copeland A."/>
            <person name="Barry K.W."/>
            <person name="Cichocki N."/>
            <person name="Veneault-Fourrey C."/>
            <person name="LaButti K."/>
            <person name="Lindquist E.A."/>
            <person name="Lipzen A."/>
            <person name="Lundell T."/>
            <person name="Morin E."/>
            <person name="Murat C."/>
            <person name="Riley R."/>
            <person name="Ohm R."/>
            <person name="Sun H."/>
            <person name="Tunlid A."/>
            <person name="Henrissat B."/>
            <person name="Grigoriev I.V."/>
            <person name="Hibbett D.S."/>
            <person name="Martin F."/>
        </authorList>
    </citation>
    <scope>NUCLEOTIDE SEQUENCE [LARGE SCALE GENOMIC DNA]</scope>
    <source>
        <strain evidence="8">Foug A</strain>
    </source>
</reference>
<evidence type="ECO:0000313" key="7">
    <source>
        <dbReference type="EMBL" id="KIM57767.1"/>
    </source>
</evidence>
<keyword evidence="2 5" id="KW-0812">Transmembrane</keyword>
<feature type="transmembrane region" description="Helical" evidence="5">
    <location>
        <begin position="31"/>
        <end position="51"/>
    </location>
</feature>
<feature type="transmembrane region" description="Helical" evidence="5">
    <location>
        <begin position="150"/>
        <end position="173"/>
    </location>
</feature>